<dbReference type="EC" id="3.1.3.67" evidence="9"/>
<evidence type="ECO:0000256" key="5">
    <source>
        <dbReference type="SAM" id="MobiDB-lite"/>
    </source>
</evidence>
<dbReference type="Pfam" id="PF10409">
    <property type="entry name" value="PTEN_C2"/>
    <property type="match status" value="2"/>
</dbReference>
<dbReference type="Pfam" id="PF22785">
    <property type="entry name" value="Tc-R-P"/>
    <property type="match status" value="1"/>
</dbReference>
<dbReference type="InterPro" id="IPR014020">
    <property type="entry name" value="Tensin_C2-dom"/>
</dbReference>
<dbReference type="SMART" id="SM01326">
    <property type="entry name" value="PTEN_C2"/>
    <property type="match status" value="1"/>
</dbReference>
<dbReference type="PANTHER" id="PTHR12305:SF60">
    <property type="entry name" value="PHOSPHATIDYLINOSITOL 3,4,5-TRISPHOSPHATE 3-PHOSPHATASE TPTE2-RELATED"/>
    <property type="match status" value="1"/>
</dbReference>
<dbReference type="GO" id="GO:0016314">
    <property type="term" value="F:phosphatidylinositol-3,4,5-trisphosphate 3-phosphatase activity"/>
    <property type="evidence" value="ECO:0007669"/>
    <property type="project" value="UniProtKB-EC"/>
</dbReference>
<feature type="compositionally biased region" description="Pro residues" evidence="5">
    <location>
        <begin position="456"/>
        <end position="484"/>
    </location>
</feature>
<keyword evidence="2 9" id="KW-0378">Hydrolase</keyword>
<dbReference type="EMBL" id="JARBJD010000062">
    <property type="protein sequence ID" value="KAK2955838.1"/>
    <property type="molecule type" value="Genomic_DNA"/>
</dbReference>
<feature type="region of interest" description="Disordered" evidence="5">
    <location>
        <begin position="408"/>
        <end position="484"/>
    </location>
</feature>
<dbReference type="InterPro" id="IPR000387">
    <property type="entry name" value="Tyr_Pase_dom"/>
</dbReference>
<dbReference type="PANTHER" id="PTHR12305">
    <property type="entry name" value="PHOSPHATASE WITH HOMOLOGY TO TENSIN"/>
    <property type="match status" value="1"/>
</dbReference>
<evidence type="ECO:0000259" key="8">
    <source>
        <dbReference type="PROSITE" id="PS51182"/>
    </source>
</evidence>
<evidence type="ECO:0000313" key="9">
    <source>
        <dbReference type="EMBL" id="KAK2955838.1"/>
    </source>
</evidence>
<dbReference type="SUPFAM" id="SSF49562">
    <property type="entry name" value="C2 domain (Calcium/lipid-binding domain, CaLB)"/>
    <property type="match status" value="2"/>
</dbReference>
<gene>
    <name evidence="9" type="ORF">BLNAU_9189</name>
</gene>
<feature type="domain" description="Tyrosine specific protein phosphatases" evidence="6">
    <location>
        <begin position="116"/>
        <end position="176"/>
    </location>
</feature>
<dbReference type="PROSITE" id="PS51181">
    <property type="entry name" value="PPASE_TENSIN"/>
    <property type="match status" value="1"/>
</dbReference>
<proteinExistence type="inferred from homology"/>
<dbReference type="InterPro" id="IPR045101">
    <property type="entry name" value="PTP_PTEN"/>
</dbReference>
<dbReference type="Gene3D" id="3.90.190.10">
    <property type="entry name" value="Protein tyrosine phosphatase superfamily"/>
    <property type="match status" value="1"/>
</dbReference>
<dbReference type="InterPro" id="IPR051281">
    <property type="entry name" value="Dual-spec_lipid-protein_phosph"/>
</dbReference>
<evidence type="ECO:0000313" key="10">
    <source>
        <dbReference type="Proteomes" id="UP001281761"/>
    </source>
</evidence>
<comment type="caution">
    <text evidence="9">The sequence shown here is derived from an EMBL/GenBank/DDBJ whole genome shotgun (WGS) entry which is preliminary data.</text>
</comment>
<dbReference type="InterPro" id="IPR029023">
    <property type="entry name" value="Tensin_phosphatase"/>
</dbReference>
<dbReference type="InterPro" id="IPR035892">
    <property type="entry name" value="C2_domain_sf"/>
</dbReference>
<feature type="compositionally biased region" description="Polar residues" evidence="5">
    <location>
        <begin position="411"/>
        <end position="435"/>
    </location>
</feature>
<keyword evidence="3" id="KW-0904">Protein phosphatase</keyword>
<evidence type="ECO:0000259" key="7">
    <source>
        <dbReference type="PROSITE" id="PS51181"/>
    </source>
</evidence>
<dbReference type="PROSITE" id="PS51182">
    <property type="entry name" value="C2_TENSIN"/>
    <property type="match status" value="1"/>
</dbReference>
<dbReference type="Proteomes" id="UP001281761">
    <property type="component" value="Unassembled WGS sequence"/>
</dbReference>
<organism evidence="9 10">
    <name type="scientific">Blattamonas nauphoetae</name>
    <dbReference type="NCBI Taxonomy" id="2049346"/>
    <lineage>
        <taxon>Eukaryota</taxon>
        <taxon>Metamonada</taxon>
        <taxon>Preaxostyla</taxon>
        <taxon>Oxymonadida</taxon>
        <taxon>Blattamonas</taxon>
    </lineage>
</organism>
<accession>A0ABQ9XWH8</accession>
<evidence type="ECO:0000256" key="1">
    <source>
        <dbReference type="ARBA" id="ARBA00007881"/>
    </source>
</evidence>
<dbReference type="Gene3D" id="2.60.40.1110">
    <property type="match status" value="1"/>
</dbReference>
<reference evidence="9 10" key="1">
    <citation type="journal article" date="2022" name="bioRxiv">
        <title>Genomics of Preaxostyla Flagellates Illuminates Evolutionary Transitions and the Path Towards Mitochondrial Loss.</title>
        <authorList>
            <person name="Novak L.V.F."/>
            <person name="Treitli S.C."/>
            <person name="Pyrih J."/>
            <person name="Halakuc P."/>
            <person name="Pipaliya S.V."/>
            <person name="Vacek V."/>
            <person name="Brzon O."/>
            <person name="Soukal P."/>
            <person name="Eme L."/>
            <person name="Dacks J.B."/>
            <person name="Karnkowska A."/>
            <person name="Elias M."/>
            <person name="Hampl V."/>
        </authorList>
    </citation>
    <scope>NUCLEOTIDE SEQUENCE [LARGE SCALE GENOMIC DNA]</scope>
    <source>
        <strain evidence="9">NAU3</strain>
        <tissue evidence="9">Gut</tissue>
    </source>
</reference>
<dbReference type="CDD" id="cd14509">
    <property type="entry name" value="PTP_PTEN"/>
    <property type="match status" value="1"/>
</dbReference>
<evidence type="ECO:0000259" key="6">
    <source>
        <dbReference type="PROSITE" id="PS50056"/>
    </source>
</evidence>
<keyword evidence="4" id="KW-0443">Lipid metabolism</keyword>
<feature type="region of interest" description="Disordered" evidence="5">
    <location>
        <begin position="287"/>
        <end position="309"/>
    </location>
</feature>
<feature type="domain" description="C2 tensin-type" evidence="8">
    <location>
        <begin position="194"/>
        <end position="365"/>
    </location>
</feature>
<comment type="similarity">
    <text evidence="1">Belongs to the PTEN phosphatase protein family.</text>
</comment>
<evidence type="ECO:0000256" key="4">
    <source>
        <dbReference type="ARBA" id="ARBA00023098"/>
    </source>
</evidence>
<dbReference type="PROSITE" id="PS50056">
    <property type="entry name" value="TYR_PHOSPHATASE_2"/>
    <property type="match status" value="1"/>
</dbReference>
<sequence>MTVFRKLVSLEKRRFVDKELKLDLDLAYITPQIIAMGFPSVGAEAIYRNPKTHLQKFLDGRHKDHYKVYNLCCESDRQYDAADFHGRVAIYPFADHNCPPFEMIEAFCVDAATYLNQDPKNIVAVHCKAGKGRTGLMICALLLYMKTHPTADECLRYYGFARTKNLKGVTIPSQLRYIFYYERFRLHPELVPASQPIALMNLRLFPVPYFKNNGCRPNFKILQNDRIIFNYSEILGISPLPKYYADRDEMIDLCGYNFCFDGDVKFVFTHFGKNEKTDAVDFIANDDDDEEEDRHEDESKKKKKKGKKTKKDPKKSVLFQFWLNTRFITHSTMIFKQTDLDKAIADKKNEYIPPGFTLEMSFYMPSAQQVQRMRQREAEGWKEIEALREKKKGKATKMWDGLFVKRDAQPATATPNSQAGTTSQPVQAQQSTNVVNEPHPSPQDNTPVSASSGESVPPPPPLSGGSVPPPPPMGEGNIPPPPPL</sequence>
<dbReference type="SUPFAM" id="SSF52799">
    <property type="entry name" value="(Phosphotyrosine protein) phosphatases II"/>
    <property type="match status" value="1"/>
</dbReference>
<name>A0ABQ9XWH8_9EUKA</name>
<feature type="domain" description="Phosphatase tensin-type" evidence="7">
    <location>
        <begin position="15"/>
        <end position="188"/>
    </location>
</feature>
<dbReference type="InterPro" id="IPR029021">
    <property type="entry name" value="Prot-tyrosine_phosphatase-like"/>
</dbReference>
<dbReference type="PROSITE" id="PS00383">
    <property type="entry name" value="TYR_PHOSPHATASE_1"/>
    <property type="match status" value="1"/>
</dbReference>
<evidence type="ECO:0000256" key="2">
    <source>
        <dbReference type="ARBA" id="ARBA00022801"/>
    </source>
</evidence>
<evidence type="ECO:0000256" key="3">
    <source>
        <dbReference type="ARBA" id="ARBA00022912"/>
    </source>
</evidence>
<keyword evidence="10" id="KW-1185">Reference proteome</keyword>
<dbReference type="InterPro" id="IPR016130">
    <property type="entry name" value="Tyr_Pase_AS"/>
</dbReference>
<protein>
    <submittedName>
        <fullName evidence="9">Phosphatidylinositol 3,4,5-trisphosphate 3-phosphatase</fullName>
        <ecNumber evidence="9">3.1.3.67</ecNumber>
    </submittedName>
</protein>